<reference evidence="3 4" key="1">
    <citation type="submission" date="2019-02" db="EMBL/GenBank/DDBJ databases">
        <title>Deep-cultivation of Planctomycetes and their phenomic and genomic characterization uncovers novel biology.</title>
        <authorList>
            <person name="Wiegand S."/>
            <person name="Jogler M."/>
            <person name="Boedeker C."/>
            <person name="Pinto D."/>
            <person name="Vollmers J."/>
            <person name="Rivas-Marin E."/>
            <person name="Kohn T."/>
            <person name="Peeters S.H."/>
            <person name="Heuer A."/>
            <person name="Rast P."/>
            <person name="Oberbeckmann S."/>
            <person name="Bunk B."/>
            <person name="Jeske O."/>
            <person name="Meyerdierks A."/>
            <person name="Storesund J.E."/>
            <person name="Kallscheuer N."/>
            <person name="Luecker S."/>
            <person name="Lage O.M."/>
            <person name="Pohl T."/>
            <person name="Merkel B.J."/>
            <person name="Hornburger P."/>
            <person name="Mueller R.-W."/>
            <person name="Bruemmer F."/>
            <person name="Labrenz M."/>
            <person name="Spormann A.M."/>
            <person name="Op den Camp H."/>
            <person name="Overmann J."/>
            <person name="Amann R."/>
            <person name="Jetten M.S.M."/>
            <person name="Mascher T."/>
            <person name="Medema M.H."/>
            <person name="Devos D.P."/>
            <person name="Kaster A.-K."/>
            <person name="Ovreas L."/>
            <person name="Rohde M."/>
            <person name="Galperin M.Y."/>
            <person name="Jogler C."/>
        </authorList>
    </citation>
    <scope>NUCLEOTIDE SEQUENCE [LARGE SCALE GENOMIC DNA]</scope>
    <source>
        <strain evidence="3 4">Pan265</strain>
    </source>
</reference>
<feature type="transmembrane region" description="Helical" evidence="1">
    <location>
        <begin position="97"/>
        <end position="118"/>
    </location>
</feature>
<evidence type="ECO:0000313" key="3">
    <source>
        <dbReference type="EMBL" id="QDU71091.1"/>
    </source>
</evidence>
<dbReference type="EMBL" id="CP036280">
    <property type="protein sequence ID" value="QDU71091.1"/>
    <property type="molecule type" value="Genomic_DNA"/>
</dbReference>
<dbReference type="OrthoDB" id="9813518at2"/>
<keyword evidence="3" id="KW-0407">Ion channel</keyword>
<keyword evidence="3" id="KW-0406">Ion transport</keyword>
<dbReference type="AlphaFoldDB" id="A0A518BVV2"/>
<dbReference type="InterPro" id="IPR013099">
    <property type="entry name" value="K_chnl_dom"/>
</dbReference>
<evidence type="ECO:0000313" key="4">
    <source>
        <dbReference type="Proteomes" id="UP000320386"/>
    </source>
</evidence>
<keyword evidence="1" id="KW-0812">Transmembrane</keyword>
<name>A0A518BVV2_9BACT</name>
<dbReference type="GO" id="GO:0034220">
    <property type="term" value="P:monoatomic ion transmembrane transport"/>
    <property type="evidence" value="ECO:0007669"/>
    <property type="project" value="UniProtKB-KW"/>
</dbReference>
<evidence type="ECO:0000259" key="2">
    <source>
        <dbReference type="Pfam" id="PF07885"/>
    </source>
</evidence>
<feature type="domain" description="Potassium channel" evidence="2">
    <location>
        <begin position="174"/>
        <end position="224"/>
    </location>
</feature>
<keyword evidence="1" id="KW-0472">Membrane</keyword>
<dbReference type="Gene3D" id="1.10.287.70">
    <property type="match status" value="1"/>
</dbReference>
<feature type="transmembrane region" description="Helical" evidence="1">
    <location>
        <begin position="71"/>
        <end position="91"/>
    </location>
</feature>
<organism evidence="3 4">
    <name type="scientific">Mucisphaera calidilacus</name>
    <dbReference type="NCBI Taxonomy" id="2527982"/>
    <lineage>
        <taxon>Bacteria</taxon>
        <taxon>Pseudomonadati</taxon>
        <taxon>Planctomycetota</taxon>
        <taxon>Phycisphaerae</taxon>
        <taxon>Phycisphaerales</taxon>
        <taxon>Phycisphaeraceae</taxon>
        <taxon>Mucisphaera</taxon>
    </lineage>
</organism>
<gene>
    <name evidence="3" type="ORF">Pan265_09380</name>
</gene>
<keyword evidence="4" id="KW-1185">Reference proteome</keyword>
<evidence type="ECO:0000256" key="1">
    <source>
        <dbReference type="SAM" id="Phobius"/>
    </source>
</evidence>
<feature type="transmembrane region" description="Helical" evidence="1">
    <location>
        <begin position="203"/>
        <end position="227"/>
    </location>
</feature>
<keyword evidence="1" id="KW-1133">Transmembrane helix</keyword>
<feature type="transmembrane region" description="Helical" evidence="1">
    <location>
        <begin position="23"/>
        <end position="41"/>
    </location>
</feature>
<dbReference type="KEGG" id="mcad:Pan265_09380"/>
<feature type="transmembrane region" description="Helical" evidence="1">
    <location>
        <begin position="130"/>
        <end position="147"/>
    </location>
</feature>
<accession>A0A518BVV2</accession>
<keyword evidence="3" id="KW-0813">Transport</keyword>
<feature type="transmembrane region" description="Helical" evidence="1">
    <location>
        <begin position="47"/>
        <end position="66"/>
    </location>
</feature>
<dbReference type="SUPFAM" id="SSF81324">
    <property type="entry name" value="Voltage-gated potassium channels"/>
    <property type="match status" value="1"/>
</dbReference>
<dbReference type="Pfam" id="PF07885">
    <property type="entry name" value="Ion_trans_2"/>
    <property type="match status" value="1"/>
</dbReference>
<dbReference type="RefSeq" id="WP_145445229.1">
    <property type="nucleotide sequence ID" value="NZ_CP036280.1"/>
</dbReference>
<proteinExistence type="predicted"/>
<sequence length="244" mass="27271">MPMQRVNAFLAAFLIFCRRHRTISYALLGILFFLLTALSQLDVDGSNLWLIKTALTLVIAFAIIAVSVHRWLLTLSIVLAAFYLVSLWQRIPEHWATLTYTIDLAGTLFFLLITAELFRYVIAGSEINRARVFAAVTGYLISIWFFAGTYTQIARHNPDAFTNINDIPQTRLISEMVYFSVVTQTTLGYGDIAPLSGRARALVVAQALFGVLYLAVAIARIVGLVSASRQHDLNPPRNHDPPTR</sequence>
<dbReference type="Proteomes" id="UP000320386">
    <property type="component" value="Chromosome"/>
</dbReference>
<protein>
    <submittedName>
        <fullName evidence="3">Voltage-gated potassium channel</fullName>
    </submittedName>
</protein>